<accession>A0ABS5D372</accession>
<comment type="caution">
    <text evidence="1">The sequence shown here is derived from an EMBL/GenBank/DDBJ whole genome shotgun (WGS) entry which is preliminary data.</text>
</comment>
<proteinExistence type="predicted"/>
<evidence type="ECO:0000313" key="1">
    <source>
        <dbReference type="EMBL" id="MBQ0908483.1"/>
    </source>
</evidence>
<organism evidence="1 2">
    <name type="scientific">Flavobacterium erciyesense</name>
    <dbReference type="NCBI Taxonomy" id="2825842"/>
    <lineage>
        <taxon>Bacteria</taxon>
        <taxon>Pseudomonadati</taxon>
        <taxon>Bacteroidota</taxon>
        <taxon>Flavobacteriia</taxon>
        <taxon>Flavobacteriales</taxon>
        <taxon>Flavobacteriaceae</taxon>
        <taxon>Flavobacterium</taxon>
    </lineage>
</organism>
<dbReference type="Proteomes" id="UP000679008">
    <property type="component" value="Unassembled WGS sequence"/>
</dbReference>
<evidence type="ECO:0000313" key="2">
    <source>
        <dbReference type="Proteomes" id="UP000679008"/>
    </source>
</evidence>
<keyword evidence="2" id="KW-1185">Reference proteome</keyword>
<reference evidence="1 2" key="1">
    <citation type="submission" date="2021-04" db="EMBL/GenBank/DDBJ databases">
        <title>Description of novel Flavobacterium sp. F-328.</title>
        <authorList>
            <person name="Saticioglu I.B."/>
        </authorList>
    </citation>
    <scope>NUCLEOTIDE SEQUENCE [LARGE SCALE GENOMIC DNA]</scope>
    <source>
        <strain evidence="1 2">F-328</strain>
    </source>
</reference>
<evidence type="ECO:0008006" key="3">
    <source>
        <dbReference type="Google" id="ProtNLM"/>
    </source>
</evidence>
<gene>
    <name evidence="1" type="ORF">KBJ98_07190</name>
</gene>
<dbReference type="EMBL" id="JAGPXB010000005">
    <property type="protein sequence ID" value="MBQ0908483.1"/>
    <property type="molecule type" value="Genomic_DNA"/>
</dbReference>
<dbReference type="RefSeq" id="WP_086453204.1">
    <property type="nucleotide sequence ID" value="NZ_JAGPXB010000005.1"/>
</dbReference>
<protein>
    <recommendedName>
        <fullName evidence="3">Lipoprotein</fullName>
    </recommendedName>
</protein>
<name>A0ABS5D372_9FLAO</name>
<sequence>MRRIIFFVAILLLVCCKNENVQQSLESEGIPIEKSISKIINKRDFPIKKFSKIELVSYYNRVVWDTIKYKGESASYKVVVDNYKFTFDSTMIQERVILNKSQEKELINLLISDTCIPQEMEAGCYNPRHMILFRDEKNRIIGYNEFCTSCIGSRNSSNLEGFQKYCYADMAELFRKFGIKLFVEYGDGNGAKEYNFFKSKGFN</sequence>